<proteinExistence type="predicted"/>
<dbReference type="EMBL" id="CAJOBA010004450">
    <property type="protein sequence ID" value="CAF3713422.1"/>
    <property type="molecule type" value="Genomic_DNA"/>
</dbReference>
<dbReference type="EMBL" id="CAJOBC010001725">
    <property type="protein sequence ID" value="CAF3695270.1"/>
    <property type="molecule type" value="Genomic_DNA"/>
</dbReference>
<dbReference type="EMBL" id="CAJNOK010004445">
    <property type="protein sequence ID" value="CAF0937886.1"/>
    <property type="molecule type" value="Genomic_DNA"/>
</dbReference>
<dbReference type="Proteomes" id="UP000663829">
    <property type="component" value="Unassembled WGS sequence"/>
</dbReference>
<dbReference type="GO" id="GO:0008270">
    <property type="term" value="F:zinc ion binding"/>
    <property type="evidence" value="ECO:0007669"/>
    <property type="project" value="UniProtKB-KW"/>
</dbReference>
<keyword evidence="6" id="KW-1185">Reference proteome</keyword>
<accession>A0A814AKF8</accession>
<keyword evidence="1" id="KW-0677">Repeat</keyword>
<evidence type="ECO:0000313" key="4">
    <source>
        <dbReference type="EMBL" id="CAF3695270.1"/>
    </source>
</evidence>
<gene>
    <name evidence="2" type="ORF">GPM918_LOCUS9341</name>
    <name evidence="3" type="ORF">OVA965_LOCUS11479</name>
    <name evidence="4" type="ORF">SRO942_LOCUS9342</name>
    <name evidence="5" type="ORF">TMI583_LOCUS11481</name>
</gene>
<protein>
    <recommendedName>
        <fullName evidence="7">NHL repeat containing protein</fullName>
    </recommendedName>
</protein>
<dbReference type="Proteomes" id="UP000681722">
    <property type="component" value="Unassembled WGS sequence"/>
</dbReference>
<dbReference type="InterPro" id="IPR001258">
    <property type="entry name" value="NHL_repeat"/>
</dbReference>
<dbReference type="CDD" id="cd05819">
    <property type="entry name" value="NHL"/>
    <property type="match status" value="1"/>
</dbReference>
<sequence>MARLDQAGSRKVEACPTHHANRLARPDTSICSVPTTATWNNTARTIPFGNMSATVFIDTFDTAYIVDFAGNQVFKFLKGATNATVIANATEPTDIVVDTSGNVYIAQGPLPQILKLSTNGTLLTFTNVSGYGGSWGLAIDSSDNIYISDYDGNRVLKLSSTGSGNGTVVAGGNGAGNSSNQLNNPINIAVDSSGSLYILDAGNARIQKWLSGATTGTTLITGLLAAQSIRVDCNNYLYVTNGSNILRFPSNSTNGTAVISGLNFPTSVSFDSGVNIILIRDAYHDHPESTDWFRLMHQYSSTDDKIWM</sequence>
<evidence type="ECO:0008006" key="7">
    <source>
        <dbReference type="Google" id="ProtNLM"/>
    </source>
</evidence>
<dbReference type="Proteomes" id="UP000677228">
    <property type="component" value="Unassembled WGS sequence"/>
</dbReference>
<dbReference type="PANTHER" id="PTHR24104">
    <property type="entry name" value="E3 UBIQUITIN-PROTEIN LIGASE NHLRC1-RELATED"/>
    <property type="match status" value="1"/>
</dbReference>
<reference evidence="2" key="1">
    <citation type="submission" date="2021-02" db="EMBL/GenBank/DDBJ databases">
        <authorList>
            <person name="Nowell W R."/>
        </authorList>
    </citation>
    <scope>NUCLEOTIDE SEQUENCE</scope>
</reference>
<dbReference type="InterPro" id="IPR011042">
    <property type="entry name" value="6-blade_b-propeller_TolB-like"/>
</dbReference>
<dbReference type="Proteomes" id="UP000682733">
    <property type="component" value="Unassembled WGS sequence"/>
</dbReference>
<dbReference type="Pfam" id="PF01436">
    <property type="entry name" value="NHL"/>
    <property type="match status" value="1"/>
</dbReference>
<dbReference type="AlphaFoldDB" id="A0A814AKF8"/>
<organism evidence="2 6">
    <name type="scientific">Didymodactylos carnosus</name>
    <dbReference type="NCBI Taxonomy" id="1234261"/>
    <lineage>
        <taxon>Eukaryota</taxon>
        <taxon>Metazoa</taxon>
        <taxon>Spiralia</taxon>
        <taxon>Gnathifera</taxon>
        <taxon>Rotifera</taxon>
        <taxon>Eurotatoria</taxon>
        <taxon>Bdelloidea</taxon>
        <taxon>Philodinida</taxon>
        <taxon>Philodinidae</taxon>
        <taxon>Didymodactylos</taxon>
    </lineage>
</organism>
<evidence type="ECO:0000313" key="6">
    <source>
        <dbReference type="Proteomes" id="UP000663829"/>
    </source>
</evidence>
<evidence type="ECO:0000313" key="3">
    <source>
        <dbReference type="EMBL" id="CAF0937886.1"/>
    </source>
</evidence>
<dbReference type="OrthoDB" id="10054707at2759"/>
<evidence type="ECO:0000256" key="1">
    <source>
        <dbReference type="ARBA" id="ARBA00022737"/>
    </source>
</evidence>
<evidence type="ECO:0000313" key="2">
    <source>
        <dbReference type="EMBL" id="CAF0914878.1"/>
    </source>
</evidence>
<dbReference type="EMBL" id="CAJNOQ010001725">
    <property type="protein sequence ID" value="CAF0914878.1"/>
    <property type="molecule type" value="Genomic_DNA"/>
</dbReference>
<dbReference type="InterPro" id="IPR050952">
    <property type="entry name" value="TRIM-NHL_E3_ligases"/>
</dbReference>
<dbReference type="Gene3D" id="2.120.10.30">
    <property type="entry name" value="TolB, C-terminal domain"/>
    <property type="match status" value="1"/>
</dbReference>
<dbReference type="PANTHER" id="PTHR24104:SF25">
    <property type="entry name" value="PROTEIN LIN-41"/>
    <property type="match status" value="1"/>
</dbReference>
<evidence type="ECO:0000313" key="5">
    <source>
        <dbReference type="EMBL" id="CAF3713422.1"/>
    </source>
</evidence>
<dbReference type="SUPFAM" id="SSF101898">
    <property type="entry name" value="NHL repeat"/>
    <property type="match status" value="1"/>
</dbReference>
<comment type="caution">
    <text evidence="2">The sequence shown here is derived from an EMBL/GenBank/DDBJ whole genome shotgun (WGS) entry which is preliminary data.</text>
</comment>
<name>A0A814AKF8_9BILA</name>